<dbReference type="NCBIfam" id="TIGR03369">
    <property type="entry name" value="cellulose_bcsE"/>
    <property type="match status" value="1"/>
</dbReference>
<sequence length="519" mass="58710">MDPVFSIGISSLWDELRHMPAGGVWWVDADRNEDAISLVNQTIASQAGNAKVAVICMGCDPGELIKLDESHGPEKIQLFSMPDSEKGLYFLPRDLLCSVDPTHYFFILLCANNAWQNISGERLHQWLEKMNKWTRFHHCSLLVINPGNNNDKQFSLLMGEYRSLFGLASLRFQGDQHLFDIAFWCSEKGVSARQQLTLRHKDAHWELAHKEEANIQPRSDEKRILSNIAVLEGAPPLSEHWALFDNNQTLFNEARTAQAATIIFSLTQNSQIEPMARNIHTLRRQRGSALKIIVRENLASLRATDERLLLGCGANMVIPWNAPLSRCLTLIESVQGQQFSRYVPEEIATLLSMTQPMKLRGFQTWDVFCEAVHNMMSNTLLPADGKGVMVALRPVPGIRIEQALTLCRPNRTGDIMTIGGNRLVLFLSFCRVNDLDTALNHIFPLPTGDIFSNRMVWFEDNQISAELVQMRLLSPALWGTPLPLTQGPNPVLNAEHDGRVWRRIPEPLRLLDDSVERPQ</sequence>
<evidence type="ECO:0000256" key="1">
    <source>
        <dbReference type="NCBIfam" id="TIGR03369"/>
    </source>
</evidence>
<protein>
    <recommendedName>
        <fullName evidence="1">Cellulose biosynthesis protein BcsE</fullName>
    </recommendedName>
</protein>
<dbReference type="NCBIfam" id="NF011619">
    <property type="entry name" value="PRK15045.1"/>
    <property type="match status" value="1"/>
</dbReference>
<reference evidence="2" key="1">
    <citation type="submission" date="2014-06" db="EMBL/GenBank/DDBJ databases">
        <authorList>
            <person name="Urmite Genomes Urmite Genomes"/>
        </authorList>
    </citation>
    <scope>NUCLEOTIDE SEQUENCE</scope>
</reference>
<dbReference type="Pfam" id="PF10995">
    <property type="entry name" value="CBP_BcsE"/>
    <property type="match status" value="1"/>
</dbReference>
<dbReference type="PATRIC" id="fig|545.12.peg.4631"/>
<dbReference type="InterPro" id="IPR017745">
    <property type="entry name" value="BcsE"/>
</dbReference>
<name>A0A078LMJ4_CITKO</name>
<gene>
    <name evidence="2" type="ORF">BN1086_04612</name>
</gene>
<dbReference type="GO" id="GO:0035438">
    <property type="term" value="F:cyclic-di-GMP binding"/>
    <property type="evidence" value="ECO:0007669"/>
    <property type="project" value="InterPro"/>
</dbReference>
<dbReference type="EMBL" id="LK931336">
    <property type="protein sequence ID" value="CDZ86366.1"/>
    <property type="molecule type" value="Genomic_DNA"/>
</dbReference>
<proteinExistence type="predicted"/>
<organism evidence="2">
    <name type="scientific">Citrobacter koseri</name>
    <name type="common">Citrobacter diversus</name>
    <dbReference type="NCBI Taxonomy" id="545"/>
    <lineage>
        <taxon>Bacteria</taxon>
        <taxon>Pseudomonadati</taxon>
        <taxon>Pseudomonadota</taxon>
        <taxon>Gammaproteobacteria</taxon>
        <taxon>Enterobacterales</taxon>
        <taxon>Enterobacteriaceae</taxon>
        <taxon>Citrobacter</taxon>
    </lineage>
</organism>
<accession>A0A078LMJ4</accession>
<evidence type="ECO:0000313" key="2">
    <source>
        <dbReference type="EMBL" id="CDZ86366.1"/>
    </source>
</evidence>
<dbReference type="AlphaFoldDB" id="A0A078LMJ4"/>